<dbReference type="PIRSF" id="PIRSF002825">
    <property type="entry name" value="CfbpA"/>
    <property type="match status" value="1"/>
</dbReference>
<feature type="region of interest" description="Disordered" evidence="5">
    <location>
        <begin position="26"/>
        <end position="49"/>
    </location>
</feature>
<sequence>MSKNVFYTIGLLLVLSLAVLAGCSSEQSQSSNNETKTEKKEAAKSEDKGEVNLYTSRHYEIDDELFAAFTEQTGIKVNVVKGEENELIERLAREGDATQGDLFYTSDAGRLHWAKEKNLLQAVDSETVNANIPENLRDKDKEWIGLTKRARVIVYSKDRVKPEQLSTYEDLTDAKWKGKVLVRPSDNVYNQSLLASFISLNGEDKAKEWAKGIVANMARDPQGGDRDQAKAIVAGEGDVAIMNTYYVGVMLNSEDPEEVKVAEKVGVFFPNQETNGTHVNVSGIGLTKHAKNKENAVKLIEFLSSEEAQGKFAEANYEYPANPKVQPSELLKSWGDFKPQDLNLSELGENNAAAVRMFNEVGWK</sequence>
<feature type="signal peptide" evidence="6">
    <location>
        <begin position="1"/>
        <end position="21"/>
    </location>
</feature>
<evidence type="ECO:0000256" key="4">
    <source>
        <dbReference type="PIRSR" id="PIRSR002825-1"/>
    </source>
</evidence>
<feature type="binding site" evidence="4">
    <location>
        <position position="58"/>
    </location>
    <ligand>
        <name>Fe cation</name>
        <dbReference type="ChEBI" id="CHEBI:24875"/>
    </ligand>
</feature>
<dbReference type="CDD" id="cd13542">
    <property type="entry name" value="PBP2_FutA1_ilke"/>
    <property type="match status" value="1"/>
</dbReference>
<keyword evidence="2" id="KW-0406">Ion transport</keyword>
<dbReference type="Proteomes" id="UP000264541">
    <property type="component" value="Unassembled WGS sequence"/>
</dbReference>
<keyword evidence="4" id="KW-0479">Metal-binding</keyword>
<keyword evidence="8" id="KW-1185">Reference proteome</keyword>
<dbReference type="PANTHER" id="PTHR30006">
    <property type="entry name" value="THIAMINE-BINDING PERIPLASMIC PROTEIN-RELATED"/>
    <property type="match status" value="1"/>
</dbReference>
<dbReference type="InterPro" id="IPR026045">
    <property type="entry name" value="Ferric-bd"/>
</dbReference>
<dbReference type="Gene3D" id="3.40.190.10">
    <property type="entry name" value="Periplasmic binding protein-like II"/>
    <property type="match status" value="2"/>
</dbReference>
<evidence type="ECO:0000256" key="1">
    <source>
        <dbReference type="ARBA" id="ARBA00008520"/>
    </source>
</evidence>
<comment type="caution">
    <text evidence="7">The sequence shown here is derived from an EMBL/GenBank/DDBJ whole genome shotgun (WGS) entry which is preliminary data.</text>
</comment>
<dbReference type="GO" id="GO:0046872">
    <property type="term" value="F:metal ion binding"/>
    <property type="evidence" value="ECO:0007669"/>
    <property type="project" value="UniProtKB-KW"/>
</dbReference>
<comment type="similarity">
    <text evidence="1">Belongs to the bacterial solute-binding protein 1 family.</text>
</comment>
<dbReference type="InterPro" id="IPR006059">
    <property type="entry name" value="SBP"/>
</dbReference>
<dbReference type="PROSITE" id="PS51257">
    <property type="entry name" value="PROKAR_LIPOPROTEIN"/>
    <property type="match status" value="1"/>
</dbReference>
<keyword evidence="3 6" id="KW-0732">Signal</keyword>
<evidence type="ECO:0000256" key="3">
    <source>
        <dbReference type="ARBA" id="ARBA00022729"/>
    </source>
</evidence>
<accession>A0A372LA60</accession>
<proteinExistence type="inferred from homology"/>
<feature type="compositionally biased region" description="Basic and acidic residues" evidence="5">
    <location>
        <begin position="35"/>
        <end position="49"/>
    </location>
</feature>
<feature type="chain" id="PRO_5038873069" evidence="6">
    <location>
        <begin position="22"/>
        <end position="364"/>
    </location>
</feature>
<organism evidence="7 8">
    <name type="scientific">Peribacillus saganii</name>
    <dbReference type="NCBI Taxonomy" id="2303992"/>
    <lineage>
        <taxon>Bacteria</taxon>
        <taxon>Bacillati</taxon>
        <taxon>Bacillota</taxon>
        <taxon>Bacilli</taxon>
        <taxon>Bacillales</taxon>
        <taxon>Bacillaceae</taxon>
        <taxon>Peribacillus</taxon>
    </lineage>
</organism>
<keyword evidence="2" id="KW-0813">Transport</keyword>
<dbReference type="PANTHER" id="PTHR30006:SF15">
    <property type="entry name" value="IRON-UTILIZATION PERIPLASMIC PROTEIN"/>
    <property type="match status" value="1"/>
</dbReference>
<dbReference type="AlphaFoldDB" id="A0A372LA60"/>
<protein>
    <submittedName>
        <fullName evidence="7">Iron ABC transporter substrate-binding protein</fullName>
    </submittedName>
</protein>
<dbReference type="EMBL" id="QVTE01000079">
    <property type="protein sequence ID" value="RFU62248.1"/>
    <property type="molecule type" value="Genomic_DNA"/>
</dbReference>
<dbReference type="RefSeq" id="WP_117328601.1">
    <property type="nucleotide sequence ID" value="NZ_QVTE01000079.1"/>
</dbReference>
<dbReference type="SUPFAM" id="SSF53850">
    <property type="entry name" value="Periplasmic binding protein-like II"/>
    <property type="match status" value="1"/>
</dbReference>
<feature type="binding site" evidence="4">
    <location>
        <position position="246"/>
    </location>
    <ligand>
        <name>Fe cation</name>
        <dbReference type="ChEBI" id="CHEBI:24875"/>
    </ligand>
</feature>
<evidence type="ECO:0000313" key="8">
    <source>
        <dbReference type="Proteomes" id="UP000264541"/>
    </source>
</evidence>
<dbReference type="Pfam" id="PF13416">
    <property type="entry name" value="SBP_bac_8"/>
    <property type="match status" value="1"/>
</dbReference>
<gene>
    <name evidence="7" type="ORF">D0469_20695</name>
</gene>
<evidence type="ECO:0000313" key="7">
    <source>
        <dbReference type="EMBL" id="RFU62248.1"/>
    </source>
</evidence>
<dbReference type="GO" id="GO:0030288">
    <property type="term" value="C:outer membrane-bounded periplasmic space"/>
    <property type="evidence" value="ECO:0007669"/>
    <property type="project" value="TreeGrafter"/>
</dbReference>
<dbReference type="GO" id="GO:0006826">
    <property type="term" value="P:iron ion transport"/>
    <property type="evidence" value="ECO:0007669"/>
    <property type="project" value="UniProtKB-KW"/>
</dbReference>
<keyword evidence="2" id="KW-0410">Iron transport</keyword>
<evidence type="ECO:0000256" key="5">
    <source>
        <dbReference type="SAM" id="MobiDB-lite"/>
    </source>
</evidence>
<feature type="binding site" evidence="4">
    <location>
        <position position="245"/>
    </location>
    <ligand>
        <name>Fe cation</name>
        <dbReference type="ChEBI" id="CHEBI:24875"/>
    </ligand>
</feature>
<evidence type="ECO:0000256" key="6">
    <source>
        <dbReference type="SAM" id="SignalP"/>
    </source>
</evidence>
<dbReference type="OrthoDB" id="9769319at2"/>
<keyword evidence="4" id="KW-0408">Iron</keyword>
<reference evidence="7 8" key="1">
    <citation type="submission" date="2018-08" db="EMBL/GenBank/DDBJ databases">
        <title>Bacillus chawlae sp. nov., Bacillus glennii sp. nov., and Bacillus saganii sp. nov. Isolated from the Vehicle Assembly Building at Kennedy Space Center where the Viking Spacecraft were Assembled.</title>
        <authorList>
            <person name="Seuylemezian A."/>
            <person name="Vaishampayan P."/>
        </authorList>
    </citation>
    <scope>NUCLEOTIDE SEQUENCE [LARGE SCALE GENOMIC DNA]</scope>
    <source>
        <strain evidence="7 8">V47-23a</strain>
    </source>
</reference>
<name>A0A372LA60_9BACI</name>
<evidence type="ECO:0000256" key="2">
    <source>
        <dbReference type="ARBA" id="ARBA00022496"/>
    </source>
</evidence>